<dbReference type="AlphaFoldDB" id="A0A2N3WY10"/>
<dbReference type="Gene3D" id="1.10.357.10">
    <property type="entry name" value="Tetracycline Repressor, domain 2"/>
    <property type="match status" value="1"/>
</dbReference>
<dbReference type="SUPFAM" id="SSF46689">
    <property type="entry name" value="Homeodomain-like"/>
    <property type="match status" value="1"/>
</dbReference>
<dbReference type="PANTHER" id="PTHR47506">
    <property type="entry name" value="TRANSCRIPTIONAL REGULATORY PROTEIN"/>
    <property type="match status" value="1"/>
</dbReference>
<protein>
    <submittedName>
        <fullName evidence="6">TetR family transcriptional regulator</fullName>
    </submittedName>
</protein>
<dbReference type="Pfam" id="PF21993">
    <property type="entry name" value="TetR_C_13_2"/>
    <property type="match status" value="1"/>
</dbReference>
<dbReference type="RefSeq" id="WP_245914106.1">
    <property type="nucleotide sequence ID" value="NZ_PJMW01000001.1"/>
</dbReference>
<dbReference type="Proteomes" id="UP000233766">
    <property type="component" value="Unassembled WGS sequence"/>
</dbReference>
<evidence type="ECO:0000256" key="1">
    <source>
        <dbReference type="ARBA" id="ARBA00023015"/>
    </source>
</evidence>
<reference evidence="6 7" key="1">
    <citation type="submission" date="2017-12" db="EMBL/GenBank/DDBJ databases">
        <title>Sequencing the genomes of 1000 Actinobacteria strains.</title>
        <authorList>
            <person name="Klenk H.-P."/>
        </authorList>
    </citation>
    <scope>NUCLEOTIDE SEQUENCE [LARGE SCALE GENOMIC DNA]</scope>
    <source>
        <strain evidence="6 7">DSM 44489</strain>
    </source>
</reference>
<evidence type="ECO:0000256" key="4">
    <source>
        <dbReference type="PROSITE-ProRule" id="PRU00335"/>
    </source>
</evidence>
<dbReference type="InterPro" id="IPR009057">
    <property type="entry name" value="Homeodomain-like_sf"/>
</dbReference>
<keyword evidence="7" id="KW-1185">Reference proteome</keyword>
<dbReference type="EMBL" id="PJMW01000001">
    <property type="protein sequence ID" value="PKV98749.1"/>
    <property type="molecule type" value="Genomic_DNA"/>
</dbReference>
<dbReference type="InterPro" id="IPR036271">
    <property type="entry name" value="Tet_transcr_reg_TetR-rel_C_sf"/>
</dbReference>
<keyword evidence="1" id="KW-0805">Transcription regulation</keyword>
<dbReference type="SUPFAM" id="SSF48498">
    <property type="entry name" value="Tetracyclin repressor-like, C-terminal domain"/>
    <property type="match status" value="1"/>
</dbReference>
<feature type="domain" description="HTH tetR-type" evidence="5">
    <location>
        <begin position="5"/>
        <end position="65"/>
    </location>
</feature>
<dbReference type="InterPro" id="IPR054156">
    <property type="entry name" value="YxaF_TetR_C"/>
</dbReference>
<evidence type="ECO:0000256" key="2">
    <source>
        <dbReference type="ARBA" id="ARBA00023125"/>
    </source>
</evidence>
<feature type="DNA-binding region" description="H-T-H motif" evidence="4">
    <location>
        <begin position="28"/>
        <end position="47"/>
    </location>
</feature>
<accession>A0A2N3WY10</accession>
<keyword evidence="2 4" id="KW-0238">DNA-binding</keyword>
<dbReference type="GO" id="GO:0003677">
    <property type="term" value="F:DNA binding"/>
    <property type="evidence" value="ECO:0007669"/>
    <property type="project" value="UniProtKB-UniRule"/>
</dbReference>
<dbReference type="PROSITE" id="PS50977">
    <property type="entry name" value="HTH_TETR_2"/>
    <property type="match status" value="1"/>
</dbReference>
<sequence length="191" mass="19934">MGARTNTRQKMLGSAIELLRERGAAGVTVDAVLARSSAPRGSVYHHFPGGRAQIMTESLTLAGDTISALIAEAAKRGAAGVLAGIAEFWTAILLTSDFEAGCPVVSVAVGGSPEDRHLQPEVANILLRWHETLTAAITAEGVAPARAERLATMAIASVEGAVILCRVNRSTTPLDEVVEELRILLGTAVQT</sequence>
<name>A0A2N3WY10_9NOCA</name>
<keyword evidence="3" id="KW-0804">Transcription</keyword>
<comment type="caution">
    <text evidence="6">The sequence shown here is derived from an EMBL/GenBank/DDBJ whole genome shotgun (WGS) entry which is preliminary data.</text>
</comment>
<dbReference type="Pfam" id="PF00440">
    <property type="entry name" value="TetR_N"/>
    <property type="match status" value="1"/>
</dbReference>
<dbReference type="InterPro" id="IPR001647">
    <property type="entry name" value="HTH_TetR"/>
</dbReference>
<gene>
    <name evidence="6" type="ORF">ATK86_0777</name>
</gene>
<evidence type="ECO:0000313" key="7">
    <source>
        <dbReference type="Proteomes" id="UP000233766"/>
    </source>
</evidence>
<evidence type="ECO:0000256" key="3">
    <source>
        <dbReference type="ARBA" id="ARBA00023163"/>
    </source>
</evidence>
<dbReference type="PANTHER" id="PTHR47506:SF3">
    <property type="entry name" value="HTH-TYPE TRANSCRIPTIONAL REGULATOR LMRA"/>
    <property type="match status" value="1"/>
</dbReference>
<evidence type="ECO:0000259" key="5">
    <source>
        <dbReference type="PROSITE" id="PS50977"/>
    </source>
</evidence>
<proteinExistence type="predicted"/>
<evidence type="ECO:0000313" key="6">
    <source>
        <dbReference type="EMBL" id="PKV98749.1"/>
    </source>
</evidence>
<organism evidence="6 7">
    <name type="scientific">Nocardia fluminea</name>
    <dbReference type="NCBI Taxonomy" id="134984"/>
    <lineage>
        <taxon>Bacteria</taxon>
        <taxon>Bacillati</taxon>
        <taxon>Actinomycetota</taxon>
        <taxon>Actinomycetes</taxon>
        <taxon>Mycobacteriales</taxon>
        <taxon>Nocardiaceae</taxon>
        <taxon>Nocardia</taxon>
    </lineage>
</organism>